<evidence type="ECO:0000256" key="5">
    <source>
        <dbReference type="ARBA" id="ARBA00023274"/>
    </source>
</evidence>
<dbReference type="GO" id="GO:1990904">
    <property type="term" value="C:ribonucleoprotein complex"/>
    <property type="evidence" value="ECO:0007669"/>
    <property type="project" value="UniProtKB-KW"/>
</dbReference>
<dbReference type="PANTHER" id="PTHR12899">
    <property type="entry name" value="39S RIBOSOMAL PROTEIN L18, MITOCHONDRIAL"/>
    <property type="match status" value="1"/>
</dbReference>
<dbReference type="Gene3D" id="3.30.420.80">
    <property type="entry name" value="Ribosomal protein S11"/>
    <property type="match status" value="1"/>
</dbReference>
<protein>
    <recommendedName>
        <fullName evidence="6">Large ribosomal subunit protein uL18m</fullName>
    </recommendedName>
    <alternativeName>
        <fullName evidence="7">39S ribosomal protein L18, mitochondrial</fullName>
    </alternativeName>
</protein>
<organism evidence="8 9">
    <name type="scientific">Ignelater luminosus</name>
    <name type="common">Cucubano</name>
    <name type="synonym">Pyrophorus luminosus</name>
    <dbReference type="NCBI Taxonomy" id="2038154"/>
    <lineage>
        <taxon>Eukaryota</taxon>
        <taxon>Metazoa</taxon>
        <taxon>Ecdysozoa</taxon>
        <taxon>Arthropoda</taxon>
        <taxon>Hexapoda</taxon>
        <taxon>Insecta</taxon>
        <taxon>Pterygota</taxon>
        <taxon>Neoptera</taxon>
        <taxon>Endopterygota</taxon>
        <taxon>Coleoptera</taxon>
        <taxon>Polyphaga</taxon>
        <taxon>Elateriformia</taxon>
        <taxon>Elateroidea</taxon>
        <taxon>Elateridae</taxon>
        <taxon>Agrypninae</taxon>
        <taxon>Pyrophorini</taxon>
        <taxon>Ignelater</taxon>
    </lineage>
</organism>
<reference evidence="8" key="1">
    <citation type="submission" date="2019-08" db="EMBL/GenBank/DDBJ databases">
        <title>The genome of the North American firefly Photinus pyralis.</title>
        <authorList>
            <consortium name="Photinus pyralis genome working group"/>
            <person name="Fallon T.R."/>
            <person name="Sander Lower S.E."/>
            <person name="Weng J.-K."/>
        </authorList>
    </citation>
    <scope>NUCLEOTIDE SEQUENCE</scope>
    <source>
        <strain evidence="8">TRF0915ILg1</strain>
        <tissue evidence="8">Whole body</tissue>
    </source>
</reference>
<dbReference type="SUPFAM" id="SSF53137">
    <property type="entry name" value="Translational machinery components"/>
    <property type="match status" value="1"/>
</dbReference>
<dbReference type="GO" id="GO:0005840">
    <property type="term" value="C:ribosome"/>
    <property type="evidence" value="ECO:0007669"/>
    <property type="project" value="UniProtKB-KW"/>
</dbReference>
<dbReference type="AlphaFoldDB" id="A0A8K0CZM9"/>
<accession>A0A8K0CZM9</accession>
<evidence type="ECO:0000313" key="9">
    <source>
        <dbReference type="Proteomes" id="UP000801492"/>
    </source>
</evidence>
<dbReference type="OrthoDB" id="1932324at2759"/>
<dbReference type="EMBL" id="VTPC01004935">
    <property type="protein sequence ID" value="KAF2896559.1"/>
    <property type="molecule type" value="Genomic_DNA"/>
</dbReference>
<gene>
    <name evidence="8" type="ORF">ILUMI_09609</name>
</gene>
<comment type="caution">
    <text evidence="8">The sequence shown here is derived from an EMBL/GenBank/DDBJ whole genome shotgun (WGS) entry which is preliminary data.</text>
</comment>
<evidence type="ECO:0000256" key="7">
    <source>
        <dbReference type="ARBA" id="ARBA00082661"/>
    </source>
</evidence>
<dbReference type="GO" id="GO:0006412">
    <property type="term" value="P:translation"/>
    <property type="evidence" value="ECO:0007669"/>
    <property type="project" value="InterPro"/>
</dbReference>
<dbReference type="GO" id="GO:0003735">
    <property type="term" value="F:structural constituent of ribosome"/>
    <property type="evidence" value="ECO:0007669"/>
    <property type="project" value="InterPro"/>
</dbReference>
<keyword evidence="4" id="KW-0496">Mitochondrion</keyword>
<dbReference type="GO" id="GO:0008097">
    <property type="term" value="F:5S rRNA binding"/>
    <property type="evidence" value="ECO:0007669"/>
    <property type="project" value="TreeGrafter"/>
</dbReference>
<evidence type="ECO:0000256" key="6">
    <source>
        <dbReference type="ARBA" id="ARBA00069051"/>
    </source>
</evidence>
<evidence type="ECO:0000256" key="3">
    <source>
        <dbReference type="ARBA" id="ARBA00022980"/>
    </source>
</evidence>
<keyword evidence="5" id="KW-0687">Ribonucleoprotein</keyword>
<dbReference type="FunFam" id="3.30.420.80:FF:000005">
    <property type="entry name" value="39S ribosomal protein L18, mitochondrial"/>
    <property type="match status" value="1"/>
</dbReference>
<comment type="similarity">
    <text evidence="2">Belongs to the universal ribosomal protein uL18 family.</text>
</comment>
<dbReference type="GO" id="GO:0005743">
    <property type="term" value="C:mitochondrial inner membrane"/>
    <property type="evidence" value="ECO:0007669"/>
    <property type="project" value="UniProtKB-ARBA"/>
</dbReference>
<name>A0A8K0CZM9_IGNLU</name>
<dbReference type="Proteomes" id="UP000801492">
    <property type="component" value="Unassembled WGS sequence"/>
</dbReference>
<proteinExistence type="inferred from homology"/>
<dbReference type="InterPro" id="IPR005484">
    <property type="entry name" value="Ribosomal_uL18_bac/plant/anim"/>
</dbReference>
<dbReference type="InterPro" id="IPR036967">
    <property type="entry name" value="Ribosomal_uS11_sf"/>
</dbReference>
<keyword evidence="3" id="KW-0689">Ribosomal protein</keyword>
<dbReference type="PANTHER" id="PTHR12899:SF3">
    <property type="entry name" value="LARGE RIBOSOMAL SUBUNIT PROTEIN UL18M"/>
    <property type="match status" value="1"/>
</dbReference>
<dbReference type="InterPro" id="IPR057268">
    <property type="entry name" value="Ribosomal_L18"/>
</dbReference>
<sequence>MSLFKNSVRVVIPNIKQCRLLSSTTVKNDELSPVFTNRNPRNLERLRIAYKPHGYYVDKKGKCFWHKLQLTRSSRHITASVVHFENGEVLKASTKEWAIKKHLYKTTDASAYINLARVFAQRCMESGLIEMRCDIKPPNDDGKIAHFLKTVEKEGIILSEPEQYETIYPWTRQRPEKPWDVTE</sequence>
<evidence type="ECO:0000256" key="2">
    <source>
        <dbReference type="ARBA" id="ARBA00007116"/>
    </source>
</evidence>
<dbReference type="CDD" id="cd00432">
    <property type="entry name" value="Ribosomal_L18_L5e"/>
    <property type="match status" value="1"/>
</dbReference>
<evidence type="ECO:0000256" key="4">
    <source>
        <dbReference type="ARBA" id="ARBA00023128"/>
    </source>
</evidence>
<evidence type="ECO:0000313" key="8">
    <source>
        <dbReference type="EMBL" id="KAF2896559.1"/>
    </source>
</evidence>
<comment type="subcellular location">
    <subcellularLocation>
        <location evidence="1">Mitochondrion</location>
    </subcellularLocation>
</comment>
<evidence type="ECO:0000256" key="1">
    <source>
        <dbReference type="ARBA" id="ARBA00004173"/>
    </source>
</evidence>
<keyword evidence="9" id="KW-1185">Reference proteome</keyword>